<dbReference type="EMBL" id="MDYQ01000395">
    <property type="protein sequence ID" value="PRP75330.1"/>
    <property type="molecule type" value="Genomic_DNA"/>
</dbReference>
<name>A0A2P6MUE7_9EUKA</name>
<protein>
    <submittedName>
        <fullName evidence="2">Uncharacterized protein</fullName>
    </submittedName>
</protein>
<dbReference type="Proteomes" id="UP000241769">
    <property type="component" value="Unassembled WGS sequence"/>
</dbReference>
<dbReference type="InParanoid" id="A0A2P6MUE7"/>
<gene>
    <name evidence="2" type="ORF">PROFUN_05641</name>
</gene>
<keyword evidence="1" id="KW-0812">Transmembrane</keyword>
<sequence>MATEHHEAQVLDRFSYKPPSFPYRIFPTMRNIILASALLFACVTAAPSGIFSTKDIFGKWQTNITTFPNKAHIELKGTFSDVTIPNGFSLSLWKAEYATQQWLADVSSKEGQVTIDVNSPSDSSFQLILRAWHPQDALNTVDFLWSKKYNTKSDYFLNPIDCKYQAKKLCSVTNTLTFNAKGKACASLPLRIDLADLTFGENELYRDSVLKTNVKEGENSVKLNKAMRPNQRSSMNIAFYVENPQLKGSVQQVATASLPVSAN</sequence>
<evidence type="ECO:0000313" key="3">
    <source>
        <dbReference type="Proteomes" id="UP000241769"/>
    </source>
</evidence>
<organism evidence="2 3">
    <name type="scientific">Planoprotostelium fungivorum</name>
    <dbReference type="NCBI Taxonomy" id="1890364"/>
    <lineage>
        <taxon>Eukaryota</taxon>
        <taxon>Amoebozoa</taxon>
        <taxon>Evosea</taxon>
        <taxon>Variosea</taxon>
        <taxon>Cavosteliida</taxon>
        <taxon>Cavosteliaceae</taxon>
        <taxon>Planoprotostelium</taxon>
    </lineage>
</organism>
<comment type="caution">
    <text evidence="2">The sequence shown here is derived from an EMBL/GenBank/DDBJ whole genome shotgun (WGS) entry which is preliminary data.</text>
</comment>
<keyword evidence="1" id="KW-0472">Membrane</keyword>
<accession>A0A2P6MUE7</accession>
<keyword evidence="1" id="KW-1133">Transmembrane helix</keyword>
<feature type="transmembrane region" description="Helical" evidence="1">
    <location>
        <begin position="32"/>
        <end position="51"/>
    </location>
</feature>
<evidence type="ECO:0000313" key="2">
    <source>
        <dbReference type="EMBL" id="PRP75330.1"/>
    </source>
</evidence>
<evidence type="ECO:0000256" key="1">
    <source>
        <dbReference type="SAM" id="Phobius"/>
    </source>
</evidence>
<keyword evidence="3" id="KW-1185">Reference proteome</keyword>
<reference evidence="2 3" key="1">
    <citation type="journal article" date="2018" name="Genome Biol. Evol.">
        <title>Multiple Roots of Fruiting Body Formation in Amoebozoa.</title>
        <authorList>
            <person name="Hillmann F."/>
            <person name="Forbes G."/>
            <person name="Novohradska S."/>
            <person name="Ferling I."/>
            <person name="Riege K."/>
            <person name="Groth M."/>
            <person name="Westermann M."/>
            <person name="Marz M."/>
            <person name="Spaller T."/>
            <person name="Winckler T."/>
            <person name="Schaap P."/>
            <person name="Glockner G."/>
        </authorList>
    </citation>
    <scope>NUCLEOTIDE SEQUENCE [LARGE SCALE GENOMIC DNA]</scope>
    <source>
        <strain evidence="2 3">Jena</strain>
    </source>
</reference>
<dbReference type="AlphaFoldDB" id="A0A2P6MUE7"/>
<proteinExistence type="predicted"/>